<evidence type="ECO:0000313" key="6">
    <source>
        <dbReference type="EMBL" id="AXO15645.1"/>
    </source>
</evidence>
<dbReference type="InterPro" id="IPR017508">
    <property type="entry name" value="HipA_N1"/>
</dbReference>
<dbReference type="CDD" id="cd17793">
    <property type="entry name" value="HipA"/>
    <property type="match status" value="1"/>
</dbReference>
<evidence type="ECO:0000256" key="3">
    <source>
        <dbReference type="ARBA" id="ARBA00022777"/>
    </source>
</evidence>
<name>A0ABM6Y117_9PROT</name>
<dbReference type="Pfam" id="PF07804">
    <property type="entry name" value="HipA_C"/>
    <property type="match status" value="1"/>
</dbReference>
<proteinExistence type="inferred from homology"/>
<evidence type="ECO:0000259" key="4">
    <source>
        <dbReference type="Pfam" id="PF07804"/>
    </source>
</evidence>
<dbReference type="PANTHER" id="PTHR37419">
    <property type="entry name" value="SERINE/THREONINE-PROTEIN KINASE TOXIN HIPA"/>
    <property type="match status" value="1"/>
</dbReference>
<dbReference type="Pfam" id="PF13657">
    <property type="entry name" value="Couple_hipA"/>
    <property type="match status" value="1"/>
</dbReference>
<dbReference type="PANTHER" id="PTHR37419:SF1">
    <property type="entry name" value="SERINE_THREONINE-PROTEIN KINASE TOXIN HIPA"/>
    <property type="match status" value="1"/>
</dbReference>
<keyword evidence="2" id="KW-0808">Transferase</keyword>
<accession>A0ABM6Y117</accession>
<organism evidence="6 7">
    <name type="scientific">Thalassospira indica</name>
    <dbReference type="NCBI Taxonomy" id="1891279"/>
    <lineage>
        <taxon>Bacteria</taxon>
        <taxon>Pseudomonadati</taxon>
        <taxon>Pseudomonadota</taxon>
        <taxon>Alphaproteobacteria</taxon>
        <taxon>Rhodospirillales</taxon>
        <taxon>Thalassospiraceae</taxon>
        <taxon>Thalassospira</taxon>
    </lineage>
</organism>
<dbReference type="NCBIfam" id="TIGR03071">
    <property type="entry name" value="couple_hipA"/>
    <property type="match status" value="1"/>
</dbReference>
<protein>
    <submittedName>
        <fullName evidence="6">Type II toxin-antitoxin system HipA family toxin</fullName>
    </submittedName>
</protein>
<keyword evidence="7" id="KW-1185">Reference proteome</keyword>
<dbReference type="EMBL" id="CP031555">
    <property type="protein sequence ID" value="AXO15645.1"/>
    <property type="molecule type" value="Genomic_DNA"/>
</dbReference>
<dbReference type="RefSeq" id="WP_064788436.1">
    <property type="nucleotide sequence ID" value="NZ_CP031555.1"/>
</dbReference>
<feature type="domain" description="HipA-like C-terminal" evidence="4">
    <location>
        <begin position="150"/>
        <end position="400"/>
    </location>
</feature>
<evidence type="ECO:0000256" key="1">
    <source>
        <dbReference type="ARBA" id="ARBA00010164"/>
    </source>
</evidence>
<dbReference type="InterPro" id="IPR012893">
    <property type="entry name" value="HipA-like_C"/>
</dbReference>
<keyword evidence="3" id="KW-0418">Kinase</keyword>
<dbReference type="Proteomes" id="UP000256971">
    <property type="component" value="Chromosome"/>
</dbReference>
<reference evidence="6 7" key="1">
    <citation type="submission" date="2018-08" db="EMBL/GenBank/DDBJ databases">
        <title>Complete genome sequence of type strain Thalassospira indica MCCC 1A01103T, isolated from isolated from deep seawater of the Indian Ocean.</title>
        <authorList>
            <person name="Liu Y."/>
        </authorList>
    </citation>
    <scope>NUCLEOTIDE SEQUENCE [LARGE SCALE GENOMIC DNA]</scope>
    <source>
        <strain evidence="6 7">PB8BT</strain>
    </source>
</reference>
<evidence type="ECO:0000259" key="5">
    <source>
        <dbReference type="Pfam" id="PF13657"/>
    </source>
</evidence>
<evidence type="ECO:0000313" key="7">
    <source>
        <dbReference type="Proteomes" id="UP000256971"/>
    </source>
</evidence>
<gene>
    <name evidence="6" type="ORF">DY252_16510</name>
</gene>
<feature type="domain" description="HipA N-terminal subdomain 1" evidence="5">
    <location>
        <begin position="8"/>
        <end position="104"/>
    </location>
</feature>
<evidence type="ECO:0000256" key="2">
    <source>
        <dbReference type="ARBA" id="ARBA00022679"/>
    </source>
</evidence>
<comment type="similarity">
    <text evidence="1">Belongs to the HipA Ser/Thr kinase family.</text>
</comment>
<sequence length="438" mass="48439">MTKTLLVLANGRDQVGVLRSDARGYMSFEYDKGWLSNPAAYPVSQSIPLQPGTFDHQSIEPFFDGLLPDKKDVRRQIGALFDVAPTDEFGILEHIGRDCAGALMLVPDAPSFSSEDHQPHLTPITSDDLAKRIADLPQRPLFVDEDEVVLSLAGVNDKAAVYIDPDTGEIALPIGGYPSTHILKIDIERLPDSTRTEHFCMKLARTIGLDAAHTKIRIFDNRPVLFVTRFDRAYAQTSAGVRVTRLHQEDFCQALGVNPDVKYEKQGGPDLAAMFALTKQASSIPARDIPKLLGFVIFNFLIGNPDAHAKNYSLIYRQRPANSEPTTVQTAISPLYDVNNGAAFRDCFKSQRPRLAQSIGGCFDPTELDWSHWEALAHMIGSSPTALRKTLLTLATKLQDAIGPLRDDFRGTEADSPRLDLIVDDVSNRCEAWIRKLG</sequence>
<dbReference type="InterPro" id="IPR052028">
    <property type="entry name" value="HipA_Ser/Thr_kinase"/>
</dbReference>
<dbReference type="Gene3D" id="1.10.1070.20">
    <property type="match status" value="1"/>
</dbReference>